<accession>A0ABV0JYK2</accession>
<organism evidence="2 3">
    <name type="scientific">Leptolyngbya subtilissima DQ-A4</name>
    <dbReference type="NCBI Taxonomy" id="2933933"/>
    <lineage>
        <taxon>Bacteria</taxon>
        <taxon>Bacillati</taxon>
        <taxon>Cyanobacteriota</taxon>
        <taxon>Cyanophyceae</taxon>
        <taxon>Leptolyngbyales</taxon>
        <taxon>Leptolyngbyaceae</taxon>
        <taxon>Leptolyngbya group</taxon>
        <taxon>Leptolyngbya</taxon>
    </lineage>
</organism>
<dbReference type="Gene3D" id="2.160.10.10">
    <property type="entry name" value="Hexapeptide repeat proteins"/>
    <property type="match status" value="1"/>
</dbReference>
<comment type="caution">
    <text evidence="2">The sequence shown here is derived from an EMBL/GenBank/DDBJ whole genome shotgun (WGS) entry which is preliminary data.</text>
</comment>
<sequence length="224" mass="21918">MTVAVPAQVITQPTNGYIQGDVDIAPGVAIAPGVLLGAASGCRLVISAGVCLGVDVVIQVHHGDLVIEPGVSLGSGVLVVGHGSIGQHTCIGANSTLINPTIGASQAIAPGSLLGDPTQASSDQEPASNGAAPSTSSYVYGSAGNLGTTGNALNGSGHTTVGAAQNGNIPNGIAQNASAQNSVGQNVAGQNGSSVYGKTQVNRLLATLFPQRHSLNGASSEDRP</sequence>
<dbReference type="SUPFAM" id="SSF51161">
    <property type="entry name" value="Trimeric LpxA-like enzymes"/>
    <property type="match status" value="1"/>
</dbReference>
<dbReference type="RefSeq" id="WP_190698574.1">
    <property type="nucleotide sequence ID" value="NZ_JAMPKX010000001.1"/>
</dbReference>
<protein>
    <recommendedName>
        <fullName evidence="4">Carbon dioxide concentrating mechanism protein</fullName>
    </recommendedName>
</protein>
<evidence type="ECO:0000313" key="3">
    <source>
        <dbReference type="Proteomes" id="UP001482513"/>
    </source>
</evidence>
<dbReference type="InterPro" id="IPR011004">
    <property type="entry name" value="Trimer_LpxA-like_sf"/>
</dbReference>
<keyword evidence="3" id="KW-1185">Reference proteome</keyword>
<feature type="compositionally biased region" description="Polar residues" evidence="1">
    <location>
        <begin position="118"/>
        <end position="135"/>
    </location>
</feature>
<gene>
    <name evidence="2" type="ORF">NC992_01775</name>
</gene>
<evidence type="ECO:0000313" key="2">
    <source>
        <dbReference type="EMBL" id="MEP0945591.1"/>
    </source>
</evidence>
<proteinExistence type="predicted"/>
<feature type="region of interest" description="Disordered" evidence="1">
    <location>
        <begin position="113"/>
        <end position="135"/>
    </location>
</feature>
<dbReference type="Proteomes" id="UP001482513">
    <property type="component" value="Unassembled WGS sequence"/>
</dbReference>
<dbReference type="EMBL" id="JAMPKX010000001">
    <property type="protein sequence ID" value="MEP0945591.1"/>
    <property type="molecule type" value="Genomic_DNA"/>
</dbReference>
<reference evidence="2 3" key="1">
    <citation type="submission" date="2022-04" db="EMBL/GenBank/DDBJ databases">
        <title>Positive selection, recombination, and allopatry shape intraspecific diversity of widespread and dominant cyanobacteria.</title>
        <authorList>
            <person name="Wei J."/>
            <person name="Shu W."/>
            <person name="Hu C."/>
        </authorList>
    </citation>
    <scope>NUCLEOTIDE SEQUENCE [LARGE SCALE GENOMIC DNA]</scope>
    <source>
        <strain evidence="2 3">DQ-A4</strain>
    </source>
</reference>
<evidence type="ECO:0000256" key="1">
    <source>
        <dbReference type="SAM" id="MobiDB-lite"/>
    </source>
</evidence>
<name>A0ABV0JYK2_9CYAN</name>
<evidence type="ECO:0008006" key="4">
    <source>
        <dbReference type="Google" id="ProtNLM"/>
    </source>
</evidence>